<evidence type="ECO:0000256" key="10">
    <source>
        <dbReference type="SAM" id="Phobius"/>
    </source>
</evidence>
<dbReference type="RefSeq" id="WP_004270901.1">
    <property type="nucleotide sequence ID" value="NZ_BJOQ01000001.1"/>
</dbReference>
<feature type="transmembrane region" description="Helical" evidence="10">
    <location>
        <begin position="7"/>
        <end position="28"/>
    </location>
</feature>
<dbReference type="GO" id="GO:0030420">
    <property type="term" value="P:establishment of competence for transformation"/>
    <property type="evidence" value="ECO:0007669"/>
    <property type="project" value="UniProtKB-KW"/>
</dbReference>
<protein>
    <submittedName>
        <fullName evidence="11">Competence protein ComGC</fullName>
    </submittedName>
    <submittedName>
        <fullName evidence="13">Prepilin-type N-terminal cleavage/methylation domain-containing protein</fullName>
    </submittedName>
</protein>
<keyword evidence="6 10" id="KW-1133">Transmembrane helix</keyword>
<dbReference type="EMBL" id="CP022474">
    <property type="protein sequence ID" value="ASN59772.1"/>
    <property type="molecule type" value="Genomic_DNA"/>
</dbReference>
<dbReference type="InterPro" id="IPR045584">
    <property type="entry name" value="Pilin-like"/>
</dbReference>
<dbReference type="Proteomes" id="UP000199749">
    <property type="component" value="Chromosome"/>
</dbReference>
<dbReference type="PIRSF" id="PIRSF029928">
    <property type="entry name" value="Late_competence_ComGC"/>
    <property type="match status" value="1"/>
</dbReference>
<gene>
    <name evidence="11" type="ORF">CG419_03650</name>
    <name evidence="12" type="ORF">DT351_04015</name>
    <name evidence="13" type="ORF">PSR33_06380</name>
</gene>
<keyword evidence="5 10" id="KW-0812">Transmembrane</keyword>
<keyword evidence="7 10" id="KW-0472">Membrane</keyword>
<dbReference type="GO" id="GO:0009986">
    <property type="term" value="C:cell surface"/>
    <property type="evidence" value="ECO:0007669"/>
    <property type="project" value="UniProtKB-SubCell"/>
</dbReference>
<dbReference type="Pfam" id="PF07963">
    <property type="entry name" value="N_methyl"/>
    <property type="match status" value="1"/>
</dbReference>
<evidence type="ECO:0000256" key="6">
    <source>
        <dbReference type="ARBA" id="ARBA00022989"/>
    </source>
</evidence>
<evidence type="ECO:0000256" key="9">
    <source>
        <dbReference type="ARBA" id="ARBA00043982"/>
    </source>
</evidence>
<dbReference type="InterPro" id="IPR012902">
    <property type="entry name" value="N_methyl_site"/>
</dbReference>
<evidence type="ECO:0000256" key="1">
    <source>
        <dbReference type="ARBA" id="ARBA00004162"/>
    </source>
</evidence>
<sequence length="102" mass="11238">MKKKRNAFTLIEMVVVLAVIAMLVLLIAPNLMHQKETAEQKTDTALVATIQTQVELAEDDGKTVSSLADLASGEKYLTNNQVKQAEKRGITIKDNKVVQNTK</sequence>
<keyword evidence="3" id="KW-1003">Cell membrane</keyword>
<reference evidence="12 15" key="2">
    <citation type="submission" date="2018-07" db="EMBL/GenBank/DDBJ databases">
        <title>Lactobacillus curvatus genome sequence.</title>
        <authorList>
            <person name="Prechtl R."/>
        </authorList>
    </citation>
    <scope>NUCLEOTIDE SEQUENCE [LARGE SCALE GENOMIC DNA]</scope>
    <source>
        <strain evidence="12 15">TMW 1.1928</strain>
    </source>
</reference>
<keyword evidence="8" id="KW-0178">Competence</keyword>
<evidence type="ECO:0000256" key="3">
    <source>
        <dbReference type="ARBA" id="ARBA00022475"/>
    </source>
</evidence>
<dbReference type="GeneID" id="49610735"/>
<evidence type="ECO:0000313" key="16">
    <source>
        <dbReference type="Proteomes" id="UP001215533"/>
    </source>
</evidence>
<dbReference type="GO" id="GO:0005886">
    <property type="term" value="C:plasma membrane"/>
    <property type="evidence" value="ECO:0007669"/>
    <property type="project" value="UniProtKB-SubCell"/>
</dbReference>
<dbReference type="EMBL" id="CP117683">
    <property type="protein sequence ID" value="WDC91813.1"/>
    <property type="molecule type" value="Genomic_DNA"/>
</dbReference>
<evidence type="ECO:0000313" key="15">
    <source>
        <dbReference type="Proteomes" id="UP000257607"/>
    </source>
</evidence>
<evidence type="ECO:0000313" key="14">
    <source>
        <dbReference type="Proteomes" id="UP000199749"/>
    </source>
</evidence>
<dbReference type="AlphaFoldDB" id="A0A0B2XJM0"/>
<evidence type="ECO:0000313" key="13">
    <source>
        <dbReference type="EMBL" id="WDC91813.1"/>
    </source>
</evidence>
<name>A0A0B2XJM0_LATCU</name>
<dbReference type="EMBL" id="CP031003">
    <property type="protein sequence ID" value="AXN35571.1"/>
    <property type="molecule type" value="Genomic_DNA"/>
</dbReference>
<keyword evidence="4" id="KW-0488">Methylation</keyword>
<proteinExistence type="inferred from homology"/>
<comment type="subcellular location">
    <subcellularLocation>
        <location evidence="1">Cell membrane</location>
        <topology evidence="1">Single-pass membrane protein</topology>
    </subcellularLocation>
    <subcellularLocation>
        <location evidence="2">Cell surface</location>
    </subcellularLocation>
</comment>
<dbReference type="Proteomes" id="UP001215533">
    <property type="component" value="Chromosome"/>
</dbReference>
<organism evidence="13 16">
    <name type="scientific">Latilactobacillus curvatus</name>
    <name type="common">Lactobacillus curvatus</name>
    <dbReference type="NCBI Taxonomy" id="28038"/>
    <lineage>
        <taxon>Bacteria</taxon>
        <taxon>Bacillati</taxon>
        <taxon>Bacillota</taxon>
        <taxon>Bacilli</taxon>
        <taxon>Lactobacillales</taxon>
        <taxon>Lactobacillaceae</taxon>
        <taxon>Latilactobacillus</taxon>
    </lineage>
</organism>
<reference evidence="13" key="3">
    <citation type="submission" date="2023-02" db="EMBL/GenBank/DDBJ databases">
        <title>Complete genome sequence of Lactobacillus curvatus CACC879 isolated from Pig feces.</title>
        <authorList>
            <person name="Park S."/>
            <person name="Park M.A."/>
            <person name="Kim D.-H."/>
            <person name="Kim Y."/>
        </authorList>
    </citation>
    <scope>NUCLEOTIDE SEQUENCE</scope>
    <source>
        <strain evidence="13">CACC879</strain>
    </source>
</reference>
<evidence type="ECO:0000256" key="5">
    <source>
        <dbReference type="ARBA" id="ARBA00022692"/>
    </source>
</evidence>
<dbReference type="InterPro" id="IPR016940">
    <property type="entry name" value="ComGC"/>
</dbReference>
<comment type="similarity">
    <text evidence="9">Belongs to the ComGC family.</text>
</comment>
<evidence type="ECO:0000313" key="12">
    <source>
        <dbReference type="EMBL" id="AXN35571.1"/>
    </source>
</evidence>
<dbReference type="NCBIfam" id="TIGR02532">
    <property type="entry name" value="IV_pilin_GFxxxE"/>
    <property type="match status" value="1"/>
</dbReference>
<dbReference type="Gene3D" id="3.30.700.10">
    <property type="entry name" value="Glycoprotein, Type 4 Pilin"/>
    <property type="match status" value="1"/>
</dbReference>
<dbReference type="STRING" id="28038.BCY75_05940"/>
<dbReference type="Proteomes" id="UP000257607">
    <property type="component" value="Chromosome"/>
</dbReference>
<evidence type="ECO:0000256" key="2">
    <source>
        <dbReference type="ARBA" id="ARBA00004241"/>
    </source>
</evidence>
<dbReference type="SUPFAM" id="SSF54523">
    <property type="entry name" value="Pili subunits"/>
    <property type="match status" value="1"/>
</dbReference>
<evidence type="ECO:0000313" key="11">
    <source>
        <dbReference type="EMBL" id="ASN59772.1"/>
    </source>
</evidence>
<evidence type="ECO:0000256" key="8">
    <source>
        <dbReference type="ARBA" id="ARBA00023287"/>
    </source>
</evidence>
<evidence type="ECO:0000256" key="7">
    <source>
        <dbReference type="ARBA" id="ARBA00023136"/>
    </source>
</evidence>
<accession>A0A0B2XJM0</accession>
<evidence type="ECO:0000256" key="4">
    <source>
        <dbReference type="ARBA" id="ARBA00022481"/>
    </source>
</evidence>
<reference evidence="11 14" key="1">
    <citation type="submission" date="2017-07" db="EMBL/GenBank/DDBJ databases">
        <title>Lactobacillus curvatus MRS6 whole genome.</title>
        <authorList>
            <person name="Jans C."/>
            <person name="Lagler S."/>
            <person name="Lacroix C."/>
            <person name="Meile L."/>
            <person name="Stevens M.J.A."/>
        </authorList>
    </citation>
    <scope>NUCLEOTIDE SEQUENCE [LARGE SCALE GENOMIC DNA]</scope>
    <source>
        <strain evidence="11 14">MRS6</strain>
    </source>
</reference>